<proteinExistence type="predicted"/>
<evidence type="ECO:0000256" key="1">
    <source>
        <dbReference type="SAM" id="Phobius"/>
    </source>
</evidence>
<feature type="transmembrane region" description="Helical" evidence="1">
    <location>
        <begin position="102"/>
        <end position="120"/>
    </location>
</feature>
<keyword evidence="3" id="KW-1185">Reference proteome</keyword>
<reference evidence="2 3" key="1">
    <citation type="submission" date="2016-10" db="EMBL/GenBank/DDBJ databases">
        <authorList>
            <person name="de Groot N.N."/>
        </authorList>
    </citation>
    <scope>NUCLEOTIDE SEQUENCE [LARGE SCALE GENOMIC DNA]</scope>
    <source>
        <strain evidence="2 3">DSM 19981</strain>
    </source>
</reference>
<feature type="transmembrane region" description="Helical" evidence="1">
    <location>
        <begin position="72"/>
        <end position="96"/>
    </location>
</feature>
<keyword evidence="1" id="KW-0812">Transmembrane</keyword>
<dbReference type="EMBL" id="FOSQ01000005">
    <property type="protein sequence ID" value="SFK68144.1"/>
    <property type="molecule type" value="Genomic_DNA"/>
</dbReference>
<keyword evidence="1" id="KW-0472">Membrane</keyword>
<gene>
    <name evidence="2" type="ORF">SAMN02745775_105301</name>
</gene>
<accession>A0A1I4BH91</accession>
<feature type="transmembrane region" description="Helical" evidence="1">
    <location>
        <begin position="36"/>
        <end position="60"/>
    </location>
</feature>
<dbReference type="AlphaFoldDB" id="A0A1I4BH91"/>
<name>A0A1I4BH91_9PROT</name>
<keyword evidence="1" id="KW-1133">Transmembrane helix</keyword>
<dbReference type="STRING" id="1123062.SAMN02745775_105301"/>
<dbReference type="Proteomes" id="UP000199473">
    <property type="component" value="Unassembled WGS sequence"/>
</dbReference>
<sequence>MQDAPCTAPPRPGMMRGGAGSGITAMNTQVFNAPGLSLAALIILMVPMLYFAFASLTFFLRPLADPIVGRMLRGLVNTWLLAVTGLGALAVIAFMAAGQPRVAAGLSLLAACALAARAWAVPRIDAVLRAPGDGAAAALRRLHVAGIAYNLAELSIMLGSIPRIFPAA</sequence>
<evidence type="ECO:0000313" key="2">
    <source>
        <dbReference type="EMBL" id="SFK68144.1"/>
    </source>
</evidence>
<dbReference type="RefSeq" id="WP_092960805.1">
    <property type="nucleotide sequence ID" value="NZ_FOSQ01000005.1"/>
</dbReference>
<organism evidence="2 3">
    <name type="scientific">Falsiroseomonas stagni DSM 19981</name>
    <dbReference type="NCBI Taxonomy" id="1123062"/>
    <lineage>
        <taxon>Bacteria</taxon>
        <taxon>Pseudomonadati</taxon>
        <taxon>Pseudomonadota</taxon>
        <taxon>Alphaproteobacteria</taxon>
        <taxon>Acetobacterales</taxon>
        <taxon>Roseomonadaceae</taxon>
        <taxon>Falsiroseomonas</taxon>
    </lineage>
</organism>
<evidence type="ECO:0000313" key="3">
    <source>
        <dbReference type="Proteomes" id="UP000199473"/>
    </source>
</evidence>
<protein>
    <recommendedName>
        <fullName evidence="4">DUF4149 domain-containing protein</fullName>
    </recommendedName>
</protein>
<evidence type="ECO:0008006" key="4">
    <source>
        <dbReference type="Google" id="ProtNLM"/>
    </source>
</evidence>